<dbReference type="FunFam" id="3.40.50.2000:FF:000056">
    <property type="entry name" value="Glycosyltransferase"/>
    <property type="match status" value="1"/>
</dbReference>
<dbReference type="EMBL" id="JAHRHJ020000006">
    <property type="protein sequence ID" value="KAH9310404.1"/>
    <property type="molecule type" value="Genomic_DNA"/>
</dbReference>
<keyword evidence="3" id="KW-0808">Transferase</keyword>
<comment type="caution">
    <text evidence="4">The sequence shown here is derived from an EMBL/GenBank/DDBJ whole genome shotgun (WGS) entry which is preliminary data.</text>
</comment>
<keyword evidence="2" id="KW-0328">Glycosyltransferase</keyword>
<evidence type="ECO:0000256" key="1">
    <source>
        <dbReference type="ARBA" id="ARBA00009995"/>
    </source>
</evidence>
<comment type="similarity">
    <text evidence="1">Belongs to the UDP-glycosyltransferase family.</text>
</comment>
<dbReference type="InterPro" id="IPR050481">
    <property type="entry name" value="UDP-glycosyltransf_plant"/>
</dbReference>
<evidence type="ECO:0000313" key="4">
    <source>
        <dbReference type="EMBL" id="KAH9310404.1"/>
    </source>
</evidence>
<dbReference type="SUPFAM" id="SSF53756">
    <property type="entry name" value="UDP-Glycosyltransferase/glycogen phosphorylase"/>
    <property type="match status" value="1"/>
</dbReference>
<sequence length="460" mass="50323">MERRRSGRPVIVMYAGCGWSHLIPFLHFARILCNDHHFSVTFITHESIIPGKKEYIQWVADSCSHGAFTVGHANSTTGRNVAYFLKSLHDQRCRVGAYVVDSMWAMSPQLASYHLHLASGSMGMRMRIPTYIFYRHSASFLCLALLKEKLYQGELGASRIPGLSSIASTDLPPALLADRFPAHQIPRASALSGMHGVIINSWEELESAQLAALRSERAMPPVYPIGPLMPSPSLLPEPLVEGVAHFLDRQAARTVVFVSLGPDFLSAEQITELAVGLEACGHPFLWALKPSSSSLQSMSGQAQSYSLYSQQLPEGFVTRTQNRGLVISWPPPQGYILSRPCIGGFVSHCGWNSTVQSILNRVPIITWPVFDNEQKLNALVLLREMKAAIEARKGADGLVSGKEVERCCRVLMGLQGISVSTRMIILSIRARNGAMAAGGSSLQAIHSLASAIDSNNSHPR</sequence>
<protein>
    <recommendedName>
        <fullName evidence="6">Glycosyltransferase</fullName>
    </recommendedName>
</protein>
<dbReference type="InterPro" id="IPR002213">
    <property type="entry name" value="UDP_glucos_trans"/>
</dbReference>
<gene>
    <name evidence="4" type="ORF">KI387_025439</name>
</gene>
<dbReference type="PANTHER" id="PTHR48048:SF76">
    <property type="entry name" value="UDP-GLYCOSYLTRANSFERASE 708D1-LIKE"/>
    <property type="match status" value="1"/>
</dbReference>
<evidence type="ECO:0000313" key="5">
    <source>
        <dbReference type="Proteomes" id="UP000824469"/>
    </source>
</evidence>
<dbReference type="PANTHER" id="PTHR48048">
    <property type="entry name" value="GLYCOSYLTRANSFERASE"/>
    <property type="match status" value="1"/>
</dbReference>
<dbReference type="Pfam" id="PF00201">
    <property type="entry name" value="UDPGT"/>
    <property type="match status" value="1"/>
</dbReference>
<accession>A0AA38FU56</accession>
<dbReference type="AlphaFoldDB" id="A0AA38FU56"/>
<evidence type="ECO:0008006" key="6">
    <source>
        <dbReference type="Google" id="ProtNLM"/>
    </source>
</evidence>
<reference evidence="4 5" key="1">
    <citation type="journal article" date="2021" name="Nat. Plants">
        <title>The Taxus genome provides insights into paclitaxel biosynthesis.</title>
        <authorList>
            <person name="Xiong X."/>
            <person name="Gou J."/>
            <person name="Liao Q."/>
            <person name="Li Y."/>
            <person name="Zhou Q."/>
            <person name="Bi G."/>
            <person name="Li C."/>
            <person name="Du R."/>
            <person name="Wang X."/>
            <person name="Sun T."/>
            <person name="Guo L."/>
            <person name="Liang H."/>
            <person name="Lu P."/>
            <person name="Wu Y."/>
            <person name="Zhang Z."/>
            <person name="Ro D.K."/>
            <person name="Shang Y."/>
            <person name="Huang S."/>
            <person name="Yan J."/>
        </authorList>
    </citation>
    <scope>NUCLEOTIDE SEQUENCE [LARGE SCALE GENOMIC DNA]</scope>
    <source>
        <strain evidence="4">Ta-2019</strain>
    </source>
</reference>
<name>A0AA38FU56_TAXCH</name>
<evidence type="ECO:0000256" key="3">
    <source>
        <dbReference type="ARBA" id="ARBA00022679"/>
    </source>
</evidence>
<keyword evidence="5" id="KW-1185">Reference proteome</keyword>
<organism evidence="4 5">
    <name type="scientific">Taxus chinensis</name>
    <name type="common">Chinese yew</name>
    <name type="synonym">Taxus wallichiana var. chinensis</name>
    <dbReference type="NCBI Taxonomy" id="29808"/>
    <lineage>
        <taxon>Eukaryota</taxon>
        <taxon>Viridiplantae</taxon>
        <taxon>Streptophyta</taxon>
        <taxon>Embryophyta</taxon>
        <taxon>Tracheophyta</taxon>
        <taxon>Spermatophyta</taxon>
        <taxon>Pinopsida</taxon>
        <taxon>Pinidae</taxon>
        <taxon>Conifers II</taxon>
        <taxon>Cupressales</taxon>
        <taxon>Taxaceae</taxon>
        <taxon>Taxus</taxon>
    </lineage>
</organism>
<dbReference type="Proteomes" id="UP000824469">
    <property type="component" value="Unassembled WGS sequence"/>
</dbReference>
<dbReference type="CDD" id="cd03784">
    <property type="entry name" value="GT1_Gtf-like"/>
    <property type="match status" value="1"/>
</dbReference>
<proteinExistence type="inferred from homology"/>
<dbReference type="GO" id="GO:0035251">
    <property type="term" value="F:UDP-glucosyltransferase activity"/>
    <property type="evidence" value="ECO:0007669"/>
    <property type="project" value="InterPro"/>
</dbReference>
<evidence type="ECO:0000256" key="2">
    <source>
        <dbReference type="ARBA" id="ARBA00022676"/>
    </source>
</evidence>
<dbReference type="Gene3D" id="3.40.50.2000">
    <property type="entry name" value="Glycogen Phosphorylase B"/>
    <property type="match status" value="2"/>
</dbReference>